<dbReference type="Gramene" id="PNT65893">
    <property type="protein sequence ID" value="PNT65893"/>
    <property type="gene ID" value="BRADI_3g04096v3"/>
</dbReference>
<dbReference type="Gramene" id="PNT65896">
    <property type="protein sequence ID" value="PNT65896"/>
    <property type="gene ID" value="BRADI_3g04096v3"/>
</dbReference>
<dbReference type="Proteomes" id="UP000008810">
    <property type="component" value="Chromosome 3"/>
</dbReference>
<dbReference type="EMBL" id="CM000882">
    <property type="protein sequence ID" value="PNT65893.1"/>
    <property type="molecule type" value="Genomic_DNA"/>
</dbReference>
<dbReference type="EMBL" id="CM000882">
    <property type="protein sequence ID" value="PNT65896.1"/>
    <property type="molecule type" value="Genomic_DNA"/>
</dbReference>
<organism evidence="1">
    <name type="scientific">Brachypodium distachyon</name>
    <name type="common">Purple false brome</name>
    <name type="synonym">Trachynia distachya</name>
    <dbReference type="NCBI Taxonomy" id="15368"/>
    <lineage>
        <taxon>Eukaryota</taxon>
        <taxon>Viridiplantae</taxon>
        <taxon>Streptophyta</taxon>
        <taxon>Embryophyta</taxon>
        <taxon>Tracheophyta</taxon>
        <taxon>Spermatophyta</taxon>
        <taxon>Magnoliopsida</taxon>
        <taxon>Liliopsida</taxon>
        <taxon>Poales</taxon>
        <taxon>Poaceae</taxon>
        <taxon>BOP clade</taxon>
        <taxon>Pooideae</taxon>
        <taxon>Stipodae</taxon>
        <taxon>Brachypodieae</taxon>
        <taxon>Brachypodium</taxon>
    </lineage>
</organism>
<dbReference type="EnsemblPlants" id="PNT65896">
    <property type="protein sequence ID" value="PNT65896"/>
    <property type="gene ID" value="BRADI_3g04096v3"/>
</dbReference>
<evidence type="ECO:0000313" key="1">
    <source>
        <dbReference type="EMBL" id="KQJ93367.1"/>
    </source>
</evidence>
<dbReference type="EnsemblPlants" id="PNT65895">
    <property type="protein sequence ID" value="PNT65895"/>
    <property type="gene ID" value="BRADI_3g04096v3"/>
</dbReference>
<reference evidence="1 2" key="1">
    <citation type="journal article" date="2010" name="Nature">
        <title>Genome sequencing and analysis of the model grass Brachypodium distachyon.</title>
        <authorList>
            <consortium name="International Brachypodium Initiative"/>
        </authorList>
    </citation>
    <scope>NUCLEOTIDE SEQUENCE [LARGE SCALE GENOMIC DNA]</scope>
    <source>
        <strain evidence="1 2">Bd21</strain>
    </source>
</reference>
<dbReference type="EMBL" id="CM000882">
    <property type="protein sequence ID" value="KQJ93367.1"/>
    <property type="molecule type" value="Genomic_DNA"/>
</dbReference>
<reference evidence="2" key="3">
    <citation type="submission" date="2018-08" db="UniProtKB">
        <authorList>
            <consortium name="EnsemblPlants"/>
        </authorList>
    </citation>
    <scope>IDENTIFICATION</scope>
    <source>
        <strain evidence="2">cv. Bd21</strain>
    </source>
</reference>
<protein>
    <submittedName>
        <fullName evidence="1 2">Uncharacterized protein</fullName>
    </submittedName>
</protein>
<dbReference type="EMBL" id="CM000882">
    <property type="protein sequence ID" value="PNT65895.1"/>
    <property type="molecule type" value="Genomic_DNA"/>
</dbReference>
<dbReference type="Gramene" id="PNT65895">
    <property type="protein sequence ID" value="PNT65895"/>
    <property type="gene ID" value="BRADI_3g04096v3"/>
</dbReference>
<evidence type="ECO:0000313" key="2">
    <source>
        <dbReference type="EnsemblPlants" id="KQJ93367"/>
    </source>
</evidence>
<proteinExistence type="predicted"/>
<dbReference type="AlphaFoldDB" id="A0A0Q3F1E3"/>
<accession>A0A0Q3F1E3</accession>
<keyword evidence="3" id="KW-1185">Reference proteome</keyword>
<dbReference type="EnsemblPlants" id="PNT65893">
    <property type="protein sequence ID" value="PNT65893"/>
    <property type="gene ID" value="BRADI_3g04096v3"/>
</dbReference>
<evidence type="ECO:0000313" key="3">
    <source>
        <dbReference type="Proteomes" id="UP000008810"/>
    </source>
</evidence>
<dbReference type="Gramene" id="KQJ93367">
    <property type="protein sequence ID" value="KQJ93367"/>
    <property type="gene ID" value="BRADI_3g04096v3"/>
</dbReference>
<name>A0A0Q3F1E3_BRADI</name>
<gene>
    <name evidence="1" type="ORF">BRADI_3g04096v3</name>
</gene>
<sequence>MHRRLLARAAAGRPSPLLAPVRRVRPRAAGRRYPGSSAMARGDGLRSPRWASAVVVSSRRMSSGMADEGWPRIPDADGRVRLCERSGILRLGFGFLQSLTNGWLNRIDVDLVF</sequence>
<dbReference type="InParanoid" id="A0A0Q3F1E3"/>
<reference evidence="1" key="2">
    <citation type="submission" date="2017-06" db="EMBL/GenBank/DDBJ databases">
        <title>WGS assembly of Brachypodium distachyon.</title>
        <authorList>
            <consortium name="The International Brachypodium Initiative"/>
            <person name="Lucas S."/>
            <person name="Harmon-Smith M."/>
            <person name="Lail K."/>
            <person name="Tice H."/>
            <person name="Grimwood J."/>
            <person name="Bruce D."/>
            <person name="Barry K."/>
            <person name="Shu S."/>
            <person name="Lindquist E."/>
            <person name="Wang M."/>
            <person name="Pitluck S."/>
            <person name="Vogel J.P."/>
            <person name="Garvin D.F."/>
            <person name="Mockler T.C."/>
            <person name="Schmutz J."/>
            <person name="Rokhsar D."/>
            <person name="Bevan M.W."/>
        </authorList>
    </citation>
    <scope>NUCLEOTIDE SEQUENCE</scope>
    <source>
        <strain evidence="1">Bd21</strain>
    </source>
</reference>
<dbReference type="EnsemblPlants" id="KQJ93367">
    <property type="protein sequence ID" value="KQJ93367"/>
    <property type="gene ID" value="BRADI_3g04096v3"/>
</dbReference>